<keyword evidence="6 14" id="KW-1133">Transmembrane helix</keyword>
<accession>A0A182NB33</accession>
<dbReference type="GO" id="GO:0015276">
    <property type="term" value="F:ligand-gated monoatomic ion channel activity"/>
    <property type="evidence" value="ECO:0007669"/>
    <property type="project" value="InterPro"/>
</dbReference>
<evidence type="ECO:0000256" key="10">
    <source>
        <dbReference type="ARBA" id="ARBA00023180"/>
    </source>
</evidence>
<dbReference type="InterPro" id="IPR001320">
    <property type="entry name" value="Iontro_rcpt_C"/>
</dbReference>
<keyword evidence="4" id="KW-1003">Cell membrane</keyword>
<reference evidence="17" key="2">
    <citation type="submission" date="2020-05" db="UniProtKB">
        <authorList>
            <consortium name="EnsemblMetazoa"/>
        </authorList>
    </citation>
    <scope>IDENTIFICATION</scope>
    <source>
        <strain evidence="17">WRAIR2</strain>
    </source>
</reference>
<proteinExistence type="inferred from homology"/>
<keyword evidence="10" id="KW-0325">Glycoprotein</keyword>
<keyword evidence="5 14" id="KW-0812">Transmembrane</keyword>
<feature type="signal peptide" evidence="15">
    <location>
        <begin position="1"/>
        <end position="23"/>
    </location>
</feature>
<evidence type="ECO:0000256" key="14">
    <source>
        <dbReference type="SAM" id="Phobius"/>
    </source>
</evidence>
<dbReference type="Pfam" id="PF00060">
    <property type="entry name" value="Lig_chan"/>
    <property type="match status" value="1"/>
</dbReference>
<evidence type="ECO:0000313" key="18">
    <source>
        <dbReference type="Proteomes" id="UP000075884"/>
    </source>
</evidence>
<dbReference type="SUPFAM" id="SSF53850">
    <property type="entry name" value="Periplasmic binding protein-like II"/>
    <property type="match status" value="1"/>
</dbReference>
<evidence type="ECO:0000256" key="15">
    <source>
        <dbReference type="SAM" id="SignalP"/>
    </source>
</evidence>
<feature type="domain" description="Ionotropic glutamate receptor L-glutamate and glycine-binding" evidence="16">
    <location>
        <begin position="322"/>
        <end position="381"/>
    </location>
</feature>
<dbReference type="SMART" id="SM00918">
    <property type="entry name" value="Lig_chan-Glu_bd"/>
    <property type="match status" value="1"/>
</dbReference>
<reference evidence="18" key="1">
    <citation type="submission" date="2013-03" db="EMBL/GenBank/DDBJ databases">
        <title>The Genome Sequence of Anopheles dirus WRAIR2.</title>
        <authorList>
            <consortium name="The Broad Institute Genomics Platform"/>
            <person name="Neafsey D.E."/>
            <person name="Walton C."/>
            <person name="Walker B."/>
            <person name="Young S.K."/>
            <person name="Zeng Q."/>
            <person name="Gargeya S."/>
            <person name="Fitzgerald M."/>
            <person name="Haas B."/>
            <person name="Abouelleil A."/>
            <person name="Allen A.W."/>
            <person name="Alvarado L."/>
            <person name="Arachchi H.M."/>
            <person name="Berlin A.M."/>
            <person name="Chapman S.B."/>
            <person name="Gainer-Dewar J."/>
            <person name="Goldberg J."/>
            <person name="Griggs A."/>
            <person name="Gujja S."/>
            <person name="Hansen M."/>
            <person name="Howarth C."/>
            <person name="Imamovic A."/>
            <person name="Ireland A."/>
            <person name="Larimer J."/>
            <person name="McCowan C."/>
            <person name="Murphy C."/>
            <person name="Pearson M."/>
            <person name="Poon T.W."/>
            <person name="Priest M."/>
            <person name="Roberts A."/>
            <person name="Saif S."/>
            <person name="Shea T."/>
            <person name="Sisk P."/>
            <person name="Sykes S."/>
            <person name="Wortman J."/>
            <person name="Nusbaum C."/>
            <person name="Birren B."/>
        </authorList>
    </citation>
    <scope>NUCLEOTIDE SEQUENCE [LARGE SCALE GENOMIC DNA]</scope>
    <source>
        <strain evidence="18">WRAIR2</strain>
    </source>
</reference>
<dbReference type="Proteomes" id="UP000075884">
    <property type="component" value="Unassembled WGS sequence"/>
</dbReference>
<evidence type="ECO:0000256" key="8">
    <source>
        <dbReference type="ARBA" id="ARBA00023136"/>
    </source>
</evidence>
<dbReference type="EnsemblMetazoa" id="ADIR004859-RA">
    <property type="protein sequence ID" value="ADIR004859-PA"/>
    <property type="gene ID" value="ADIR004859"/>
</dbReference>
<evidence type="ECO:0000259" key="16">
    <source>
        <dbReference type="SMART" id="SM00918"/>
    </source>
</evidence>
<evidence type="ECO:0000256" key="6">
    <source>
        <dbReference type="ARBA" id="ARBA00022989"/>
    </source>
</evidence>
<evidence type="ECO:0000256" key="7">
    <source>
        <dbReference type="ARBA" id="ARBA00023065"/>
    </source>
</evidence>
<dbReference type="AlphaFoldDB" id="A0A182NB33"/>
<comment type="similarity">
    <text evidence="2">Belongs to the glutamate-gated ion channel (TC 1.A.10.1) family.</text>
</comment>
<evidence type="ECO:0000256" key="13">
    <source>
        <dbReference type="SAM" id="MobiDB-lite"/>
    </source>
</evidence>
<name>A0A182NB33_9DIPT</name>
<keyword evidence="11" id="KW-1071">Ligand-gated ion channel</keyword>
<dbReference type="Pfam" id="PF10613">
    <property type="entry name" value="Lig_chan-Glu_bd"/>
    <property type="match status" value="1"/>
</dbReference>
<comment type="subcellular location">
    <subcellularLocation>
        <location evidence="1">Cell membrane</location>
        <topology evidence="1">Multi-pass membrane protein</topology>
    </subcellularLocation>
</comment>
<keyword evidence="3" id="KW-0813">Transport</keyword>
<evidence type="ECO:0000256" key="11">
    <source>
        <dbReference type="ARBA" id="ARBA00023286"/>
    </source>
</evidence>
<evidence type="ECO:0000256" key="1">
    <source>
        <dbReference type="ARBA" id="ARBA00004651"/>
    </source>
</evidence>
<dbReference type="InterPro" id="IPR019594">
    <property type="entry name" value="Glu/Gly-bd"/>
</dbReference>
<keyword evidence="12" id="KW-0407">Ion channel</keyword>
<feature type="region of interest" description="Disordered" evidence="13">
    <location>
        <begin position="937"/>
        <end position="965"/>
    </location>
</feature>
<feature type="chain" id="PRO_5008129705" description="Ionotropic glutamate receptor L-glutamate and glycine-binding domain-containing protein" evidence="15">
    <location>
        <begin position="24"/>
        <end position="974"/>
    </location>
</feature>
<evidence type="ECO:0000256" key="5">
    <source>
        <dbReference type="ARBA" id="ARBA00022692"/>
    </source>
</evidence>
<evidence type="ECO:0000256" key="9">
    <source>
        <dbReference type="ARBA" id="ARBA00023170"/>
    </source>
</evidence>
<feature type="transmembrane region" description="Helical" evidence="14">
    <location>
        <begin position="434"/>
        <end position="453"/>
    </location>
</feature>
<dbReference type="Gene3D" id="3.40.190.10">
    <property type="entry name" value="Periplasmic binding protein-like II"/>
    <property type="match status" value="1"/>
</dbReference>
<dbReference type="GO" id="GO:0005886">
    <property type="term" value="C:plasma membrane"/>
    <property type="evidence" value="ECO:0007669"/>
    <property type="project" value="UniProtKB-SubCell"/>
</dbReference>
<evidence type="ECO:0000256" key="3">
    <source>
        <dbReference type="ARBA" id="ARBA00022448"/>
    </source>
</evidence>
<feature type="compositionally biased region" description="Acidic residues" evidence="13">
    <location>
        <begin position="802"/>
        <end position="811"/>
    </location>
</feature>
<feature type="compositionally biased region" description="Low complexity" evidence="13">
    <location>
        <begin position="755"/>
        <end position="773"/>
    </location>
</feature>
<evidence type="ECO:0000256" key="12">
    <source>
        <dbReference type="ARBA" id="ARBA00023303"/>
    </source>
</evidence>
<feature type="region of interest" description="Disordered" evidence="13">
    <location>
        <begin position="755"/>
        <end position="825"/>
    </location>
</feature>
<dbReference type="PANTHER" id="PTHR42643:SF24">
    <property type="entry name" value="IONOTROPIC RECEPTOR 60A"/>
    <property type="match status" value="1"/>
</dbReference>
<evidence type="ECO:0000313" key="17">
    <source>
        <dbReference type="EnsemblMetazoa" id="ADIR004859-PA"/>
    </source>
</evidence>
<keyword evidence="8 14" id="KW-0472">Membrane</keyword>
<dbReference type="STRING" id="7168.A0A182NB33"/>
<keyword evidence="15" id="KW-0732">Signal</keyword>
<dbReference type="InterPro" id="IPR052192">
    <property type="entry name" value="Insect_Ionotropic_Sensory_Rcpt"/>
</dbReference>
<dbReference type="Gene3D" id="1.10.287.70">
    <property type="match status" value="1"/>
</dbReference>
<feature type="transmembrane region" description="Helical" evidence="14">
    <location>
        <begin position="506"/>
        <end position="528"/>
    </location>
</feature>
<dbReference type="PANTHER" id="PTHR42643">
    <property type="entry name" value="IONOTROPIC RECEPTOR 20A-RELATED"/>
    <property type="match status" value="1"/>
</dbReference>
<organism evidence="17 18">
    <name type="scientific">Anopheles dirus</name>
    <dbReference type="NCBI Taxonomy" id="7168"/>
    <lineage>
        <taxon>Eukaryota</taxon>
        <taxon>Metazoa</taxon>
        <taxon>Ecdysozoa</taxon>
        <taxon>Arthropoda</taxon>
        <taxon>Hexapoda</taxon>
        <taxon>Insecta</taxon>
        <taxon>Pterygota</taxon>
        <taxon>Neoptera</taxon>
        <taxon>Endopterygota</taxon>
        <taxon>Diptera</taxon>
        <taxon>Nematocera</taxon>
        <taxon>Culicoidea</taxon>
        <taxon>Culicidae</taxon>
        <taxon>Anophelinae</taxon>
        <taxon>Anopheles</taxon>
    </lineage>
</organism>
<evidence type="ECO:0000256" key="2">
    <source>
        <dbReference type="ARBA" id="ARBA00008685"/>
    </source>
</evidence>
<protein>
    <recommendedName>
        <fullName evidence="16">Ionotropic glutamate receptor L-glutamate and glycine-binding domain-containing protein</fullName>
    </recommendedName>
</protein>
<dbReference type="GO" id="GO:0050906">
    <property type="term" value="P:detection of stimulus involved in sensory perception"/>
    <property type="evidence" value="ECO:0007669"/>
    <property type="project" value="UniProtKB-ARBA"/>
</dbReference>
<keyword evidence="7" id="KW-0406">Ion transport</keyword>
<keyword evidence="9" id="KW-0675">Receptor</keyword>
<sequence>MSVNPSLVPGLWCSVVLLLGAEAISLVRHPERFNEQLISYKGRKQSNGYFELASESYYTGAYELLGGENETTCVRASCAEHPDSADVVRDRRRVDPTFYGHPKTREQIWERNFAHVIMDNRQTLSLVTLLNKIILKYLHSCIPIVLYDTYVGSTENYILEALFSEFPTTYVTGRIGPNYTLANPEILEPVGPQCRSYIMFLADVMMTRKVLGPQLNSHVILIPRSSQWKLQEFLAAKQSRDIINLLVIGESYSVDKRINNEQPYVLYTHELYIDGLGANRPKVLTSWIGNKFSRNSVNLFPPKLRKGFSGHRFTVMAAHQPPYVVKRLTTDGVGNLNIRWEGVEMRLLRAMSLYLNFTFDIVEPSKPEMGSGDAVVDEIQRRQADMGLAGIYVTIERNLATEMSVAHSTDCAAFLTLMSSALPRYRAILGPFQWPVWVAVILIYLLAIFPLAFSDKMTLRHLLGNWSEIENMFWYVFGTFTNSLTFQGENSWSNTKKASTRMLIGIYWVFTIIITACYTGSIIAFITLPVEPERVDGVDQLNKGFYRVGTLDRGGWERWFLNSSHRETNKLLKDLRFVSSVDEGVRNVTGAFLISYAFIGSKAELEFLIKSNLSHQFENKRYGLHVSRECFALYGVSMVFSPNAVYRNPINNALLYMQEAGLITKLNKDVAWDMIKTKDGRFREASVGEVLRATAPDERGLTLADTEGMFLLMMFGYTVALGVLISEWVGGCSNKCREVLKERAERLKAAAAEVAAAPGSTAGSANNSAPSSAKESQQLGGKERSPNGSATMRRIRLTDAGDSGDEEYDPTVDERSDGSSSSVHRASLSECLSEVSAHTMHDLYNGPDRRHSTIVFLDGQLMSEEEAKRQVARNKSHLHRHSLSSVVEREVGHLFRFLGKHPVPHVTAREEESPGGPSGLVASQKLKEVEVAVEINASAGDEQQCEEQNVPPPKEGRRSIEATFGERLLHGDAL</sequence>
<dbReference type="VEuPathDB" id="VectorBase:ADIR004859"/>
<keyword evidence="18" id="KW-1185">Reference proteome</keyword>
<evidence type="ECO:0000256" key="4">
    <source>
        <dbReference type="ARBA" id="ARBA00022475"/>
    </source>
</evidence>